<sequence length="452" mass="52331">MESWKTAVKLSSFPTSKEDTFYGWFYISDHVAKLHQAVFEEYYRKRMEDLKDEKAEIDTDKLIQEAKVSQTESVNIFANDDVVDPFLCKSDLCKKTSSYKTCSCTLDVSESEETCQDDEFVVAHSLESGAAGIEDEGHEAAANSVQDEIVDRKSHGEDSSDVLEAPVVRVVRRPKCTSRTVSQAVKRSSDIGSLSDIALRLTNHHTTTDLTRASSKVVSVETKSKEEINTKRDAWNNVEIIEIIKRPNSSPSKKVPREMEKKVEKTRETLVQLKSKGEITFENWKKAKTNTYQQIIREEQKVKQLKQAAEARQMEKREAASQAYLYWRRQQDARQRRLINAKKRVLAHIESKKIQSNEKRSANSQAFKVWKRQKDIKLRERKTYMMAYGQQHTPEQQIKPQKPKPGAHIAFNMWLDQLDCVLHQKYLRERRYLVRSFYCQPAYFGTAALCTR</sequence>
<proteinExistence type="predicted"/>
<accession>A0ABM3FPH6</accession>
<feature type="coiled-coil region" evidence="1">
    <location>
        <begin position="292"/>
        <end position="322"/>
    </location>
</feature>
<dbReference type="Proteomes" id="UP000829291">
    <property type="component" value="Chromosome 3"/>
</dbReference>
<protein>
    <submittedName>
        <fullName evidence="3">Uncharacterized protein LOC107224621 isoform X2</fullName>
    </submittedName>
</protein>
<reference evidence="3" key="1">
    <citation type="submission" date="2025-08" db="UniProtKB">
        <authorList>
            <consortium name="RefSeq"/>
        </authorList>
    </citation>
    <scope>IDENTIFICATION</scope>
    <source>
        <tissue evidence="3">Thorax and Abdomen</tissue>
    </source>
</reference>
<gene>
    <name evidence="3" type="primary">LOC107224621</name>
</gene>
<evidence type="ECO:0000256" key="1">
    <source>
        <dbReference type="SAM" id="Coils"/>
    </source>
</evidence>
<dbReference type="RefSeq" id="XP_046589925.1">
    <property type="nucleotide sequence ID" value="XM_046733969.1"/>
</dbReference>
<name>A0ABM3FPH6_NEOLC</name>
<organism evidence="2 3">
    <name type="scientific">Neodiprion lecontei</name>
    <name type="common">Redheaded pine sawfly</name>
    <dbReference type="NCBI Taxonomy" id="441921"/>
    <lineage>
        <taxon>Eukaryota</taxon>
        <taxon>Metazoa</taxon>
        <taxon>Ecdysozoa</taxon>
        <taxon>Arthropoda</taxon>
        <taxon>Hexapoda</taxon>
        <taxon>Insecta</taxon>
        <taxon>Pterygota</taxon>
        <taxon>Neoptera</taxon>
        <taxon>Endopterygota</taxon>
        <taxon>Hymenoptera</taxon>
        <taxon>Tenthredinoidea</taxon>
        <taxon>Diprionidae</taxon>
        <taxon>Diprioninae</taxon>
        <taxon>Neodiprion</taxon>
    </lineage>
</organism>
<keyword evidence="2" id="KW-1185">Reference proteome</keyword>
<evidence type="ECO:0000313" key="2">
    <source>
        <dbReference type="Proteomes" id="UP000829291"/>
    </source>
</evidence>
<evidence type="ECO:0000313" key="3">
    <source>
        <dbReference type="RefSeq" id="XP_046589925.1"/>
    </source>
</evidence>
<dbReference type="GeneID" id="107224621"/>
<keyword evidence="1" id="KW-0175">Coiled coil</keyword>